<keyword evidence="6 10" id="KW-0547">Nucleotide-binding</keyword>
<dbReference type="SUPFAM" id="SSF52440">
    <property type="entry name" value="PreATP-grasp domain"/>
    <property type="match status" value="1"/>
</dbReference>
<dbReference type="Pfam" id="PF02955">
    <property type="entry name" value="GSH-S_ATP"/>
    <property type="match status" value="1"/>
</dbReference>
<dbReference type="Gene3D" id="3.40.50.20">
    <property type="match status" value="1"/>
</dbReference>
<protein>
    <recommendedName>
        <fullName evidence="10">Glutathione synthetase</fullName>
        <ecNumber evidence="10">6.3.2.3</ecNumber>
    </recommendedName>
    <alternativeName>
        <fullName evidence="10">GSH synthetase</fullName>
        <shortName evidence="10">GSH-S</shortName>
        <shortName evidence="10">GSHase</shortName>
    </alternativeName>
    <alternativeName>
        <fullName evidence="10">Glutathione synthase</fullName>
    </alternativeName>
</protein>
<dbReference type="EC" id="6.3.2.3" evidence="10"/>
<dbReference type="InterPro" id="IPR006284">
    <property type="entry name" value="Glut_synth_pro"/>
</dbReference>
<keyword evidence="8" id="KW-0460">Magnesium</keyword>
<comment type="cofactor">
    <cofactor evidence="1">
        <name>Mn(2+)</name>
        <dbReference type="ChEBI" id="CHEBI:29035"/>
    </cofactor>
</comment>
<dbReference type="AlphaFoldDB" id="A0A930YQN5"/>
<dbReference type="InterPro" id="IPR004215">
    <property type="entry name" value="GSHS_N"/>
</dbReference>
<dbReference type="EMBL" id="JADKPO010000020">
    <property type="protein sequence ID" value="MBF4769035.1"/>
    <property type="molecule type" value="Genomic_DNA"/>
</dbReference>
<dbReference type="PANTHER" id="PTHR21621">
    <property type="entry name" value="RIBOSOMAL PROTEIN S6 MODIFICATION PROTEIN"/>
    <property type="match status" value="1"/>
</dbReference>
<evidence type="ECO:0000256" key="2">
    <source>
        <dbReference type="ARBA" id="ARBA00001946"/>
    </source>
</evidence>
<evidence type="ECO:0000256" key="5">
    <source>
        <dbReference type="ARBA" id="ARBA00022723"/>
    </source>
</evidence>
<proteinExistence type="inferred from homology"/>
<comment type="catalytic activity">
    <reaction evidence="10">
        <text>gamma-L-glutamyl-L-cysteine + glycine + ATP = glutathione + ADP + phosphate + H(+)</text>
        <dbReference type="Rhea" id="RHEA:13557"/>
        <dbReference type="ChEBI" id="CHEBI:15378"/>
        <dbReference type="ChEBI" id="CHEBI:30616"/>
        <dbReference type="ChEBI" id="CHEBI:43474"/>
        <dbReference type="ChEBI" id="CHEBI:57305"/>
        <dbReference type="ChEBI" id="CHEBI:57925"/>
        <dbReference type="ChEBI" id="CHEBI:58173"/>
        <dbReference type="ChEBI" id="CHEBI:456216"/>
        <dbReference type="EC" id="6.3.2.3"/>
    </reaction>
</comment>
<dbReference type="PANTHER" id="PTHR21621:SF4">
    <property type="entry name" value="GLUTATHIONE SYNTHETASE"/>
    <property type="match status" value="1"/>
</dbReference>
<evidence type="ECO:0000256" key="3">
    <source>
        <dbReference type="ARBA" id="ARBA00022598"/>
    </source>
</evidence>
<dbReference type="SUPFAM" id="SSF56059">
    <property type="entry name" value="Glutathione synthetase ATP-binding domain-like"/>
    <property type="match status" value="1"/>
</dbReference>
<dbReference type="HAMAP" id="MF_00162">
    <property type="entry name" value="GSH_S"/>
    <property type="match status" value="1"/>
</dbReference>
<evidence type="ECO:0000256" key="8">
    <source>
        <dbReference type="ARBA" id="ARBA00022842"/>
    </source>
</evidence>
<keyword evidence="7 10" id="KW-0067">ATP-binding</keyword>
<evidence type="ECO:0000256" key="6">
    <source>
        <dbReference type="ARBA" id="ARBA00022741"/>
    </source>
</evidence>
<evidence type="ECO:0000256" key="10">
    <source>
        <dbReference type="HAMAP-Rule" id="MF_00162"/>
    </source>
</evidence>
<dbReference type="InterPro" id="IPR013815">
    <property type="entry name" value="ATP_grasp_subdomain_1"/>
</dbReference>
<keyword evidence="9" id="KW-0464">Manganese</keyword>
<dbReference type="InterPro" id="IPR004218">
    <property type="entry name" value="GSHS_ATP-bd"/>
</dbReference>
<comment type="pathway">
    <text evidence="10">Sulfur metabolism; glutathione biosynthesis; glutathione from L-cysteine and L-glutamate: step 2/2.</text>
</comment>
<organism evidence="12 13">
    <name type="scientific">Nocardioides agariphilus</name>
    <dbReference type="NCBI Taxonomy" id="433664"/>
    <lineage>
        <taxon>Bacteria</taxon>
        <taxon>Bacillati</taxon>
        <taxon>Actinomycetota</taxon>
        <taxon>Actinomycetes</taxon>
        <taxon>Propionibacteriales</taxon>
        <taxon>Nocardioidaceae</taxon>
        <taxon>Nocardioides</taxon>
    </lineage>
</organism>
<comment type="caution">
    <text evidence="12">The sequence shown here is derived from an EMBL/GenBank/DDBJ whole genome shotgun (WGS) entry which is preliminary data.</text>
</comment>
<keyword evidence="5" id="KW-0479">Metal-binding</keyword>
<dbReference type="Proteomes" id="UP000660668">
    <property type="component" value="Unassembled WGS sequence"/>
</dbReference>
<evidence type="ECO:0000256" key="7">
    <source>
        <dbReference type="ARBA" id="ARBA00022840"/>
    </source>
</evidence>
<dbReference type="PROSITE" id="PS50975">
    <property type="entry name" value="ATP_GRASP"/>
    <property type="match status" value="1"/>
</dbReference>
<evidence type="ECO:0000256" key="1">
    <source>
        <dbReference type="ARBA" id="ARBA00001936"/>
    </source>
</evidence>
<comment type="cofactor">
    <cofactor evidence="2">
        <name>Mg(2+)</name>
        <dbReference type="ChEBI" id="CHEBI:18420"/>
    </cofactor>
</comment>
<dbReference type="GO" id="GO:0046872">
    <property type="term" value="F:metal ion binding"/>
    <property type="evidence" value="ECO:0007669"/>
    <property type="project" value="UniProtKB-KW"/>
</dbReference>
<dbReference type="Gene3D" id="3.30.470.20">
    <property type="entry name" value="ATP-grasp fold, B domain"/>
    <property type="match status" value="1"/>
</dbReference>
<gene>
    <name evidence="10" type="primary">gshB</name>
    <name evidence="12" type="ORF">ISU10_14805</name>
</gene>
<dbReference type="GO" id="GO:0004363">
    <property type="term" value="F:glutathione synthase activity"/>
    <property type="evidence" value="ECO:0007669"/>
    <property type="project" value="UniProtKB-UniRule"/>
</dbReference>
<keyword evidence="13" id="KW-1185">Reference proteome</keyword>
<keyword evidence="4 10" id="KW-0317">Glutathione biosynthesis</keyword>
<feature type="domain" description="ATP-grasp" evidence="11">
    <location>
        <begin position="137"/>
        <end position="316"/>
    </location>
</feature>
<dbReference type="InterPro" id="IPR011761">
    <property type="entry name" value="ATP-grasp"/>
</dbReference>
<dbReference type="InterPro" id="IPR016185">
    <property type="entry name" value="PreATP-grasp_dom_sf"/>
</dbReference>
<dbReference type="GO" id="GO:0005737">
    <property type="term" value="C:cytoplasm"/>
    <property type="evidence" value="ECO:0007669"/>
    <property type="project" value="TreeGrafter"/>
</dbReference>
<reference evidence="12" key="1">
    <citation type="submission" date="2020-11" db="EMBL/GenBank/DDBJ databases">
        <title>Nocardioides cynanchi sp. nov., isolated from soil of rhizosphere of Cynanchum wilfordii.</title>
        <authorList>
            <person name="Lee J.-S."/>
            <person name="Suh M.K."/>
            <person name="Kim J.-S."/>
        </authorList>
    </citation>
    <scope>NUCLEOTIDE SEQUENCE</scope>
    <source>
        <strain evidence="12">KCTC 19276</strain>
    </source>
</reference>
<evidence type="ECO:0000259" key="11">
    <source>
        <dbReference type="PROSITE" id="PS50975"/>
    </source>
</evidence>
<comment type="similarity">
    <text evidence="10">Belongs to the prokaryotic GSH synthase family.</text>
</comment>
<dbReference type="Gene3D" id="3.30.1490.20">
    <property type="entry name" value="ATP-grasp fold, A domain"/>
    <property type="match status" value="1"/>
</dbReference>
<evidence type="ECO:0000313" key="12">
    <source>
        <dbReference type="EMBL" id="MBF4769035.1"/>
    </source>
</evidence>
<evidence type="ECO:0000256" key="4">
    <source>
        <dbReference type="ARBA" id="ARBA00022684"/>
    </source>
</evidence>
<evidence type="ECO:0000256" key="9">
    <source>
        <dbReference type="ARBA" id="ARBA00023211"/>
    </source>
</evidence>
<evidence type="ECO:0000313" key="13">
    <source>
        <dbReference type="Proteomes" id="UP000660668"/>
    </source>
</evidence>
<keyword evidence="3 10" id="KW-0436">Ligase</keyword>
<dbReference type="GO" id="GO:0005524">
    <property type="term" value="F:ATP binding"/>
    <property type="evidence" value="ECO:0007669"/>
    <property type="project" value="UniProtKB-UniRule"/>
</dbReference>
<sequence length="325" mass="34423">MRSAVLFVVDPLAGLQADVDASIGLMAATEELGQAVWTCQPEDLSVTGGRVLADARRLHLADRRRGADHRWTVATTWQEEVERRTVDVAAEMDVTLLRIDPPVDARYLHTTYLLDLVEASGGAVANRPAGIRALHEKLVALRFPALCPPTVVTADPAALCGFVAEVGAAVVKPVDGFAGRDVWLVRDDETAVSLAESATGGGRRHVIAQTYVADVASGNKRLFVLDGEIIGAVLRRPSSVDFRIGPPVAVAQIDADDRAIVAAIGPLLAEHGIALAGLDVIAGRLIEVNVTCPGGMHKADALLGTDLSGAIIRRILLNERVPSWS</sequence>
<name>A0A930YQN5_9ACTN</name>
<dbReference type="RefSeq" id="WP_194697187.1">
    <property type="nucleotide sequence ID" value="NZ_JADKPO010000020.1"/>
</dbReference>
<accession>A0A930YQN5</accession>
<dbReference type="Pfam" id="PF02951">
    <property type="entry name" value="GSH-S_N"/>
    <property type="match status" value="1"/>
</dbReference>